<accession>A0A225W7P8</accession>
<protein>
    <submittedName>
        <fullName evidence="1">Uncharacterized protein</fullName>
    </submittedName>
</protein>
<proteinExistence type="predicted"/>
<evidence type="ECO:0000313" key="2">
    <source>
        <dbReference type="Proteomes" id="UP000198211"/>
    </source>
</evidence>
<dbReference type="EMBL" id="NBNE01001499">
    <property type="protein sequence ID" value="OWZ13763.1"/>
    <property type="molecule type" value="Genomic_DNA"/>
</dbReference>
<name>A0A225W7P8_9STRA</name>
<dbReference type="AlphaFoldDB" id="A0A225W7P8"/>
<reference evidence="2" key="1">
    <citation type="submission" date="2017-03" db="EMBL/GenBank/DDBJ databases">
        <title>Phytopthora megakarya and P. palmivora, two closely related causual agents of cacao black pod achieved similar genome size and gene model numbers by different mechanisms.</title>
        <authorList>
            <person name="Ali S."/>
            <person name="Shao J."/>
            <person name="Larry D.J."/>
            <person name="Kronmiller B."/>
            <person name="Shen D."/>
            <person name="Strem M.D."/>
            <person name="Melnick R.L."/>
            <person name="Guiltinan M.J."/>
            <person name="Tyler B.M."/>
            <person name="Meinhardt L.W."/>
            <person name="Bailey B.A."/>
        </authorList>
    </citation>
    <scope>NUCLEOTIDE SEQUENCE [LARGE SCALE GENOMIC DNA]</scope>
    <source>
        <strain evidence="2">zdho120</strain>
    </source>
</reference>
<keyword evidence="2" id="KW-1185">Reference proteome</keyword>
<sequence length="150" mass="17227">MHFREHAECFHNSPHLKFKLNENKCKFFAKRAKWCDELIDGEDAYHDSSRSEILQRMHLCAMNWLRDSMIDFAHTIAPLQAKLGGVMRDHGPRKLQLSGANLAWTKEEQKAVRVMRFLAGYSGNTGPTFAKRTSCRATGSRTTDIPTRFV</sequence>
<organism evidence="1 2">
    <name type="scientific">Phytophthora megakarya</name>
    <dbReference type="NCBI Taxonomy" id="4795"/>
    <lineage>
        <taxon>Eukaryota</taxon>
        <taxon>Sar</taxon>
        <taxon>Stramenopiles</taxon>
        <taxon>Oomycota</taxon>
        <taxon>Peronosporomycetes</taxon>
        <taxon>Peronosporales</taxon>
        <taxon>Peronosporaceae</taxon>
        <taxon>Phytophthora</taxon>
    </lineage>
</organism>
<gene>
    <name evidence="1" type="ORF">PHMEG_00012855</name>
</gene>
<evidence type="ECO:0000313" key="1">
    <source>
        <dbReference type="EMBL" id="OWZ13763.1"/>
    </source>
</evidence>
<dbReference type="OrthoDB" id="8947436at2759"/>
<comment type="caution">
    <text evidence="1">The sequence shown here is derived from an EMBL/GenBank/DDBJ whole genome shotgun (WGS) entry which is preliminary data.</text>
</comment>
<dbReference type="Proteomes" id="UP000198211">
    <property type="component" value="Unassembled WGS sequence"/>
</dbReference>